<keyword evidence="2" id="KW-1185">Reference proteome</keyword>
<sequence>MYLPDIEVNRRLNTTEATLNNVTIHGFCGASSRAYAAVAYLRVRIESGEVNTSIIAAKTKVAPTKPQSLPRLELSGAILLAGLKQIKESMNVPACQIFAWTDSTIVLPWLFGNPEKWSTYVRNRVVEILDTIGNHNWYHVKSPENPADSASRGQSLQELKNDELWWKGPDWLRVEEEEDCDKLQELLKVIILYI</sequence>
<dbReference type="AlphaFoldDB" id="A0A8S3Y1W8"/>
<name>A0A8S3Y1W8_PARAO</name>
<dbReference type="Proteomes" id="UP000691718">
    <property type="component" value="Unassembled WGS sequence"/>
</dbReference>
<accession>A0A8S3Y1W8</accession>
<comment type="caution">
    <text evidence="1">The sequence shown here is derived from an EMBL/GenBank/DDBJ whole genome shotgun (WGS) entry which is preliminary data.</text>
</comment>
<organism evidence="1 2">
    <name type="scientific">Parnassius apollo</name>
    <name type="common">Apollo butterfly</name>
    <name type="synonym">Papilio apollo</name>
    <dbReference type="NCBI Taxonomy" id="110799"/>
    <lineage>
        <taxon>Eukaryota</taxon>
        <taxon>Metazoa</taxon>
        <taxon>Ecdysozoa</taxon>
        <taxon>Arthropoda</taxon>
        <taxon>Hexapoda</taxon>
        <taxon>Insecta</taxon>
        <taxon>Pterygota</taxon>
        <taxon>Neoptera</taxon>
        <taxon>Endopterygota</taxon>
        <taxon>Lepidoptera</taxon>
        <taxon>Glossata</taxon>
        <taxon>Ditrysia</taxon>
        <taxon>Papilionoidea</taxon>
        <taxon>Papilionidae</taxon>
        <taxon>Parnassiinae</taxon>
        <taxon>Parnassini</taxon>
        <taxon>Parnassius</taxon>
        <taxon>Parnassius</taxon>
    </lineage>
</organism>
<dbReference type="OrthoDB" id="8036689at2759"/>
<proteinExistence type="predicted"/>
<evidence type="ECO:0000313" key="2">
    <source>
        <dbReference type="Proteomes" id="UP000691718"/>
    </source>
</evidence>
<evidence type="ECO:0000313" key="1">
    <source>
        <dbReference type="EMBL" id="CAG5046083.1"/>
    </source>
</evidence>
<reference evidence="1" key="1">
    <citation type="submission" date="2021-04" db="EMBL/GenBank/DDBJ databases">
        <authorList>
            <person name="Tunstrom K."/>
        </authorList>
    </citation>
    <scope>NUCLEOTIDE SEQUENCE</scope>
</reference>
<dbReference type="InterPro" id="IPR008042">
    <property type="entry name" value="Retrotrans_Pao"/>
</dbReference>
<gene>
    <name evidence="1" type="ORF">PAPOLLO_LOCUS23481</name>
</gene>
<protein>
    <submittedName>
        <fullName evidence="1">(apollo) hypothetical protein</fullName>
    </submittedName>
</protein>
<dbReference type="PANTHER" id="PTHR47331">
    <property type="entry name" value="PHD-TYPE DOMAIN-CONTAINING PROTEIN"/>
    <property type="match status" value="1"/>
</dbReference>
<dbReference type="EMBL" id="CAJQZP010001435">
    <property type="protein sequence ID" value="CAG5046083.1"/>
    <property type="molecule type" value="Genomic_DNA"/>
</dbReference>
<dbReference type="Pfam" id="PF05380">
    <property type="entry name" value="Peptidase_A17"/>
    <property type="match status" value="1"/>
</dbReference>